<dbReference type="GO" id="GO:0016020">
    <property type="term" value="C:membrane"/>
    <property type="evidence" value="ECO:0007669"/>
    <property type="project" value="InterPro"/>
</dbReference>
<gene>
    <name evidence="1" type="ORF">NITMOv2_4444</name>
</gene>
<dbReference type="EMBL" id="CP011801">
    <property type="protein sequence ID" value="ALA60818.1"/>
    <property type="molecule type" value="Genomic_DNA"/>
</dbReference>
<evidence type="ECO:0000313" key="2">
    <source>
        <dbReference type="Proteomes" id="UP000069205"/>
    </source>
</evidence>
<keyword evidence="2" id="KW-1185">Reference proteome</keyword>
<evidence type="ECO:0008006" key="3">
    <source>
        <dbReference type="Google" id="ProtNLM"/>
    </source>
</evidence>
<evidence type="ECO:0000313" key="1">
    <source>
        <dbReference type="EMBL" id="ALA60818.1"/>
    </source>
</evidence>
<dbReference type="GO" id="GO:0005509">
    <property type="term" value="F:calcium ion binding"/>
    <property type="evidence" value="ECO:0007669"/>
    <property type="project" value="InterPro"/>
</dbReference>
<accession>A0A0K2GIN1</accession>
<reference evidence="1 2" key="1">
    <citation type="journal article" date="2015" name="Proc. Natl. Acad. Sci. U.S.A.">
        <title>Expanded metabolic versatility of ubiquitous nitrite-oxidizing bacteria from the genus Nitrospira.</title>
        <authorList>
            <person name="Koch H."/>
            <person name="Lucker S."/>
            <person name="Albertsen M."/>
            <person name="Kitzinger K."/>
            <person name="Herbold C."/>
            <person name="Spieck E."/>
            <person name="Nielsen P.H."/>
            <person name="Wagner M."/>
            <person name="Daims H."/>
        </authorList>
    </citation>
    <scope>NUCLEOTIDE SEQUENCE [LARGE SCALE GENOMIC DNA]</scope>
    <source>
        <strain evidence="1 2">NSP M-1</strain>
    </source>
</reference>
<proteinExistence type="predicted"/>
<protein>
    <recommendedName>
        <fullName evidence="3">Dystroglycan-type cadherin-like domain-containing protein</fullName>
    </recommendedName>
</protein>
<dbReference type="Proteomes" id="UP000069205">
    <property type="component" value="Chromosome"/>
</dbReference>
<dbReference type="KEGG" id="nmv:NITMOv2_4444"/>
<dbReference type="STRING" id="42253.NITMOv2_4444"/>
<dbReference type="InterPro" id="IPR015919">
    <property type="entry name" value="Cadherin-like_sf"/>
</dbReference>
<dbReference type="AlphaFoldDB" id="A0A0K2GIN1"/>
<dbReference type="InterPro" id="IPR013783">
    <property type="entry name" value="Ig-like_fold"/>
</dbReference>
<sequence>MLTVLVLWSCTRDSTTTTSHVGGATSDNRPPVVHSVTFLHNPIQLKGPVAVQVLADDPEREAVSLQYQWYVDDLPLAGQTNPLLPAELLRRGQMVSVEIVPVDSTQKGKPFRSSAIAVGNTPPQVTSVTLAPLTAQPGERVEALAEASDPDHDRTDLTYRWFRNTTTVKEGTESYLDTTGFVPRDQIAVEVTPYDPQESGGSLRSIPLILGNRVPKIVSVPPASTTGSQYEYRVNAVDPDGDRITYQLESAPPGMMINEQSGHLAWPIPSNQTGTFHVKVLAKDEQGAAAFQEFDLTLATPSSQSAVGVKS</sequence>
<dbReference type="Pfam" id="PF05345">
    <property type="entry name" value="He_PIG"/>
    <property type="match status" value="1"/>
</dbReference>
<name>A0A0K2GIN1_NITMO</name>
<dbReference type="Gene3D" id="2.60.40.10">
    <property type="entry name" value="Immunoglobulins"/>
    <property type="match status" value="1"/>
</dbReference>
<dbReference type="OrthoDB" id="9770696at2"/>
<dbReference type="RefSeq" id="WP_145976455.1">
    <property type="nucleotide sequence ID" value="NZ_CP011801.1"/>
</dbReference>
<dbReference type="PATRIC" id="fig|42253.5.peg.4382"/>
<dbReference type="SUPFAM" id="SSF49313">
    <property type="entry name" value="Cadherin-like"/>
    <property type="match status" value="1"/>
</dbReference>
<organism evidence="1 2">
    <name type="scientific">Nitrospira moscoviensis</name>
    <dbReference type="NCBI Taxonomy" id="42253"/>
    <lineage>
        <taxon>Bacteria</taxon>
        <taxon>Pseudomonadati</taxon>
        <taxon>Nitrospirota</taxon>
        <taxon>Nitrospiria</taxon>
        <taxon>Nitrospirales</taxon>
        <taxon>Nitrospiraceae</taxon>
        <taxon>Nitrospira</taxon>
    </lineage>
</organism>